<dbReference type="InterPro" id="IPR029052">
    <property type="entry name" value="Metallo-depent_PP-like"/>
</dbReference>
<proteinExistence type="predicted"/>
<keyword evidence="8" id="KW-1185">Reference proteome</keyword>
<reference evidence="8" key="1">
    <citation type="submission" date="2016-10" db="EMBL/GenBank/DDBJ databases">
        <authorList>
            <person name="Varghese N."/>
            <person name="Submissions S."/>
        </authorList>
    </citation>
    <scope>NUCLEOTIDE SEQUENCE [LARGE SCALE GENOMIC DNA]</scope>
    <source>
        <strain evidence="8">MPL-11</strain>
    </source>
</reference>
<sequence>MTTDYGVKKMFTDRRLTEAYEKARVEEFDENSKYIFFSDIHRGNGSISDEFTRNRNTFLHALNYYYNNGFTYIEAGDGDEMLEYSDFTYTKNAHDKVFDLIKKFFDDDRLIKLYGNHDIALKNPKFVEKNYYTNYDEYTEEFFDFLKGLKPVESLVLRYKKTGQEILTVHGHQGDAPNDQFAFFTMLSLKFFWRFLHGFGIRNPSSPVKNVTKRHKIEKNFGKWIKKNKIMLICGHTHRFKYPKDKDLPYFNTGCCVYPTIITGIEITEGQVQLVRWETKVNKNGVLTIEKDTMRGPEPIEEFDMRLEGWNKNNSTL</sequence>
<dbReference type="InterPro" id="IPR043461">
    <property type="entry name" value="LpxH-like"/>
</dbReference>
<evidence type="ECO:0000259" key="6">
    <source>
        <dbReference type="Pfam" id="PF00149"/>
    </source>
</evidence>
<dbReference type="PANTHER" id="PTHR34990:SF2">
    <property type="entry name" value="BLL8164 PROTEIN"/>
    <property type="match status" value="1"/>
</dbReference>
<dbReference type="AlphaFoldDB" id="A0A1H0ZC11"/>
<evidence type="ECO:0000256" key="4">
    <source>
        <dbReference type="ARBA" id="ARBA00023136"/>
    </source>
</evidence>
<dbReference type="GO" id="GO:0016020">
    <property type="term" value="C:membrane"/>
    <property type="evidence" value="ECO:0007669"/>
    <property type="project" value="GOC"/>
</dbReference>
<accession>A0A1H0ZC11</accession>
<dbReference type="GO" id="GO:0009245">
    <property type="term" value="P:lipid A biosynthetic process"/>
    <property type="evidence" value="ECO:0007669"/>
    <property type="project" value="TreeGrafter"/>
</dbReference>
<dbReference type="GO" id="GO:0046872">
    <property type="term" value="F:metal ion binding"/>
    <property type="evidence" value="ECO:0007669"/>
    <property type="project" value="UniProtKB-KW"/>
</dbReference>
<feature type="domain" description="Calcineurin-like phosphoesterase" evidence="6">
    <location>
        <begin position="34"/>
        <end position="239"/>
    </location>
</feature>
<dbReference type="SUPFAM" id="SSF56300">
    <property type="entry name" value="Metallo-dependent phosphatases"/>
    <property type="match status" value="1"/>
</dbReference>
<name>A0A1H0ZC11_9LACT</name>
<evidence type="ECO:0000313" key="8">
    <source>
        <dbReference type="Proteomes" id="UP000199481"/>
    </source>
</evidence>
<keyword evidence="4" id="KW-0472">Membrane</keyword>
<organism evidence="7 8">
    <name type="scientific">Carnobacterium viridans</name>
    <dbReference type="NCBI Taxonomy" id="174587"/>
    <lineage>
        <taxon>Bacteria</taxon>
        <taxon>Bacillati</taxon>
        <taxon>Bacillota</taxon>
        <taxon>Bacilli</taxon>
        <taxon>Lactobacillales</taxon>
        <taxon>Carnobacteriaceae</taxon>
        <taxon>Carnobacterium</taxon>
    </lineage>
</organism>
<keyword evidence="2" id="KW-0997">Cell inner membrane</keyword>
<dbReference type="EMBL" id="FNJW01000008">
    <property type="protein sequence ID" value="SDQ24879.1"/>
    <property type="molecule type" value="Genomic_DNA"/>
</dbReference>
<dbReference type="Proteomes" id="UP000199481">
    <property type="component" value="Unassembled WGS sequence"/>
</dbReference>
<keyword evidence="3" id="KW-0479">Metal-binding</keyword>
<evidence type="ECO:0000256" key="2">
    <source>
        <dbReference type="ARBA" id="ARBA00022519"/>
    </source>
</evidence>
<dbReference type="InterPro" id="IPR004843">
    <property type="entry name" value="Calcineurin-like_PHP"/>
</dbReference>
<keyword evidence="1" id="KW-1003">Cell membrane</keyword>
<evidence type="ECO:0000256" key="3">
    <source>
        <dbReference type="ARBA" id="ARBA00022723"/>
    </source>
</evidence>
<gene>
    <name evidence="7" type="ORF">SAMN04487752_1430</name>
</gene>
<dbReference type="Gene3D" id="3.60.21.10">
    <property type="match status" value="1"/>
</dbReference>
<protein>
    <submittedName>
        <fullName evidence="7">UDP-2,3-diacylglucosamine pyrophosphatase LpxH</fullName>
    </submittedName>
</protein>
<dbReference type="Pfam" id="PF00149">
    <property type="entry name" value="Metallophos"/>
    <property type="match status" value="1"/>
</dbReference>
<keyword evidence="5" id="KW-0464">Manganese</keyword>
<dbReference type="PANTHER" id="PTHR34990">
    <property type="entry name" value="UDP-2,3-DIACYLGLUCOSAMINE HYDROLASE-RELATED"/>
    <property type="match status" value="1"/>
</dbReference>
<evidence type="ECO:0000256" key="1">
    <source>
        <dbReference type="ARBA" id="ARBA00022475"/>
    </source>
</evidence>
<dbReference type="RefSeq" id="WP_244885812.1">
    <property type="nucleotide sequence ID" value="NZ_FNJW01000008.1"/>
</dbReference>
<evidence type="ECO:0000256" key="5">
    <source>
        <dbReference type="ARBA" id="ARBA00023211"/>
    </source>
</evidence>
<dbReference type="GO" id="GO:0008758">
    <property type="term" value="F:UDP-2,3-diacylglucosamine hydrolase activity"/>
    <property type="evidence" value="ECO:0007669"/>
    <property type="project" value="TreeGrafter"/>
</dbReference>
<evidence type="ECO:0000313" key="7">
    <source>
        <dbReference type="EMBL" id="SDQ24879.1"/>
    </source>
</evidence>